<evidence type="ECO:0000313" key="3">
    <source>
        <dbReference type="EMBL" id="QNE75878.1"/>
    </source>
</evidence>
<evidence type="ECO:0000256" key="2">
    <source>
        <dbReference type="SAM" id="SignalP"/>
    </source>
</evidence>
<keyword evidence="4" id="KW-1185">Reference proteome</keyword>
<evidence type="ECO:0000313" key="4">
    <source>
        <dbReference type="Proteomes" id="UP000515307"/>
    </source>
</evidence>
<dbReference type="KEGG" id="sfiy:F0344_15660"/>
<proteinExistence type="predicted"/>
<dbReference type="RefSeq" id="WP_185299379.1">
    <property type="nucleotide sequence ID" value="NZ_CP045702.1"/>
</dbReference>
<feature type="region of interest" description="Disordered" evidence="1">
    <location>
        <begin position="168"/>
        <end position="223"/>
    </location>
</feature>
<name>A0A7G7BKL3_9ACTN</name>
<sequence length="223" mass="21913">MSRSLRHGALAATAIVFSIASMSACSAGNDAQTLQVRPDNAAAAVDNIKIQNANVITQPEHGAEGPAVVSALVFNNGTKREVLEAVTLPGSDAPVKLHAAKGKGPVVVPAGGSVMLGGKGNAAAVIEKGHEAARNGDVQTVVFKFSETGDVELGATVVTATSFFKGFGPSSLPAQAKPTPSRTPSGAASATPGAPSGTPTEPVTGSASPDAGAPASETAATGH</sequence>
<organism evidence="3 4">
    <name type="scientific">Streptomyces finlayi</name>
    <dbReference type="NCBI Taxonomy" id="67296"/>
    <lineage>
        <taxon>Bacteria</taxon>
        <taxon>Bacillati</taxon>
        <taxon>Actinomycetota</taxon>
        <taxon>Actinomycetes</taxon>
        <taxon>Kitasatosporales</taxon>
        <taxon>Streptomycetaceae</taxon>
        <taxon>Streptomyces</taxon>
    </lineage>
</organism>
<accession>A0A7G7BKL3</accession>
<gene>
    <name evidence="3" type="ORF">F0344_15660</name>
</gene>
<protein>
    <submittedName>
        <fullName evidence="3">DUF461 domain-containing protein</fullName>
    </submittedName>
</protein>
<dbReference type="EMBL" id="CP045702">
    <property type="protein sequence ID" value="QNE75878.1"/>
    <property type="molecule type" value="Genomic_DNA"/>
</dbReference>
<keyword evidence="2" id="KW-0732">Signal</keyword>
<dbReference type="PROSITE" id="PS51257">
    <property type="entry name" value="PROKAR_LIPOPROTEIN"/>
    <property type="match status" value="1"/>
</dbReference>
<evidence type="ECO:0000256" key="1">
    <source>
        <dbReference type="SAM" id="MobiDB-lite"/>
    </source>
</evidence>
<dbReference type="Proteomes" id="UP000515307">
    <property type="component" value="Chromosome"/>
</dbReference>
<feature type="signal peptide" evidence="2">
    <location>
        <begin position="1"/>
        <end position="27"/>
    </location>
</feature>
<feature type="compositionally biased region" description="Low complexity" evidence="1">
    <location>
        <begin position="183"/>
        <end position="216"/>
    </location>
</feature>
<feature type="chain" id="PRO_5039139062" evidence="2">
    <location>
        <begin position="28"/>
        <end position="223"/>
    </location>
</feature>
<reference evidence="4" key="1">
    <citation type="submission" date="2019-10" db="EMBL/GenBank/DDBJ databases">
        <title>Antimicrobial potential of Antarctic Bacteria.</title>
        <authorList>
            <person name="Benaud N."/>
            <person name="Edwards R.J."/>
            <person name="Ferrari B.C."/>
        </authorList>
    </citation>
    <scope>NUCLEOTIDE SEQUENCE [LARGE SCALE GENOMIC DNA]</scope>
    <source>
        <strain evidence="4">NBSH44</strain>
    </source>
</reference>
<dbReference type="AlphaFoldDB" id="A0A7G7BKL3"/>